<name>A0AAV5GYY4_9BASI</name>
<keyword evidence="3" id="KW-1185">Reference proteome</keyword>
<evidence type="ECO:0000313" key="2">
    <source>
        <dbReference type="EMBL" id="GJN94757.1"/>
    </source>
</evidence>
<comment type="caution">
    <text evidence="2">The sequence shown here is derived from an EMBL/GenBank/DDBJ whole genome shotgun (WGS) entry which is preliminary data.</text>
</comment>
<feature type="region of interest" description="Disordered" evidence="1">
    <location>
        <begin position="18"/>
        <end position="136"/>
    </location>
</feature>
<organism evidence="2 3">
    <name type="scientific">Rhodotorula paludigena</name>
    <dbReference type="NCBI Taxonomy" id="86838"/>
    <lineage>
        <taxon>Eukaryota</taxon>
        <taxon>Fungi</taxon>
        <taxon>Dikarya</taxon>
        <taxon>Basidiomycota</taxon>
        <taxon>Pucciniomycotina</taxon>
        <taxon>Microbotryomycetes</taxon>
        <taxon>Sporidiobolales</taxon>
        <taxon>Sporidiobolaceae</taxon>
        <taxon>Rhodotorula</taxon>
    </lineage>
</organism>
<protein>
    <submittedName>
        <fullName evidence="2">Uncharacterized protein</fullName>
    </submittedName>
</protein>
<sequence>MSSSSSDASIIAAQAASLSAKTASDFRGQAKSDLASESGVTDGGLAEFPGATVEVGRGGMSGGGDNMRIPAEHGGSSQLGNGSHASAFDESAPAGESRATWAAKTQPGGVNTRGGNQEALRSVDAPADGQPQLEEQ</sequence>
<accession>A0AAV5GYY4</accession>
<evidence type="ECO:0000313" key="3">
    <source>
        <dbReference type="Proteomes" id="UP001342314"/>
    </source>
</evidence>
<feature type="compositionally biased region" description="Gly residues" evidence="1">
    <location>
        <begin position="56"/>
        <end position="65"/>
    </location>
</feature>
<evidence type="ECO:0000256" key="1">
    <source>
        <dbReference type="SAM" id="MobiDB-lite"/>
    </source>
</evidence>
<dbReference type="AlphaFoldDB" id="A0AAV5GYY4"/>
<dbReference type="Proteomes" id="UP001342314">
    <property type="component" value="Unassembled WGS sequence"/>
</dbReference>
<feature type="compositionally biased region" description="Polar residues" evidence="1">
    <location>
        <begin position="75"/>
        <end position="84"/>
    </location>
</feature>
<dbReference type="EMBL" id="BQKY01000018">
    <property type="protein sequence ID" value="GJN94757.1"/>
    <property type="molecule type" value="Genomic_DNA"/>
</dbReference>
<gene>
    <name evidence="2" type="ORF">Rhopal_007849-T1</name>
</gene>
<reference evidence="2 3" key="1">
    <citation type="submission" date="2021-12" db="EMBL/GenBank/DDBJ databases">
        <title>High titer production of polyol ester of fatty acids by Rhodotorula paludigena BS15 towards product separation-free biomass refinery.</title>
        <authorList>
            <person name="Mano J."/>
            <person name="Ono H."/>
            <person name="Tanaka T."/>
            <person name="Naito K."/>
            <person name="Sushida H."/>
            <person name="Ike M."/>
            <person name="Tokuyasu K."/>
            <person name="Kitaoka M."/>
        </authorList>
    </citation>
    <scope>NUCLEOTIDE SEQUENCE [LARGE SCALE GENOMIC DNA]</scope>
    <source>
        <strain evidence="2 3">BS15</strain>
    </source>
</reference>
<proteinExistence type="predicted"/>